<dbReference type="InterPro" id="IPR036702">
    <property type="entry name" value="ComB-like_sf"/>
</dbReference>
<accession>A0A3L7J4C9</accession>
<evidence type="ECO:0000256" key="1">
    <source>
        <dbReference type="ARBA" id="ARBA00021948"/>
    </source>
</evidence>
<dbReference type="GO" id="GO:0000287">
    <property type="term" value="F:magnesium ion binding"/>
    <property type="evidence" value="ECO:0007669"/>
    <property type="project" value="InterPro"/>
</dbReference>
<evidence type="ECO:0000313" key="3">
    <source>
        <dbReference type="Proteomes" id="UP000282460"/>
    </source>
</evidence>
<dbReference type="Proteomes" id="UP000282460">
    <property type="component" value="Unassembled WGS sequence"/>
</dbReference>
<dbReference type="Pfam" id="PF04029">
    <property type="entry name" value="2-ph_phosp"/>
    <property type="match status" value="1"/>
</dbReference>
<gene>
    <name evidence="2" type="ORF">D9V28_00060</name>
</gene>
<dbReference type="OrthoDB" id="8588453at2"/>
<proteinExistence type="predicted"/>
<name>A0A3L7J4C9_9MICO</name>
<dbReference type="SUPFAM" id="SSF142823">
    <property type="entry name" value="ComB-like"/>
    <property type="match status" value="1"/>
</dbReference>
<evidence type="ECO:0000313" key="2">
    <source>
        <dbReference type="EMBL" id="RLQ85330.1"/>
    </source>
</evidence>
<organism evidence="2 3">
    <name type="scientific">Mycetocola zhadangensis</name>
    <dbReference type="NCBI Taxonomy" id="1164595"/>
    <lineage>
        <taxon>Bacteria</taxon>
        <taxon>Bacillati</taxon>
        <taxon>Actinomycetota</taxon>
        <taxon>Actinomycetes</taxon>
        <taxon>Micrococcales</taxon>
        <taxon>Microbacteriaceae</taxon>
        <taxon>Mycetocola</taxon>
    </lineage>
</organism>
<protein>
    <recommendedName>
        <fullName evidence="1">Probable 2-phosphosulfolactate phosphatase</fullName>
    </recommendedName>
</protein>
<dbReference type="EMBL" id="RCWJ01000001">
    <property type="protein sequence ID" value="RLQ85330.1"/>
    <property type="molecule type" value="Genomic_DNA"/>
</dbReference>
<reference evidence="2 3" key="1">
    <citation type="submission" date="2018-10" db="EMBL/GenBank/DDBJ databases">
        <authorList>
            <person name="Li J."/>
        </authorList>
    </citation>
    <scope>NUCLEOTIDE SEQUENCE [LARGE SCALE GENOMIC DNA]</scope>
    <source>
        <strain evidence="2 3">ZD1-4</strain>
    </source>
</reference>
<sequence>MPELLAQNAPTAQSKYQVRFDVGVDGLTRIGAADIVIWVDSLALSDTSAVLQTLDPSTSVVVADLTNRTAVAQWVLDTQVQRGRRVSVAVVAAATVGGFASNDLLASGAVIDALVALGIDFTSPEAAVACAAFEGLRNAVGHLFTASVAGQELIAADQRERVTSAAKIDSSTEVSVLRTSA</sequence>
<keyword evidence="3" id="KW-1185">Reference proteome</keyword>
<comment type="caution">
    <text evidence="2">The sequence shown here is derived from an EMBL/GenBank/DDBJ whole genome shotgun (WGS) entry which is preliminary data.</text>
</comment>
<dbReference type="AlphaFoldDB" id="A0A3L7J4C9"/>
<dbReference type="GO" id="GO:0050532">
    <property type="term" value="F:2-phosphosulfolactate phosphatase activity"/>
    <property type="evidence" value="ECO:0007669"/>
    <property type="project" value="InterPro"/>
</dbReference>
<dbReference type="Gene3D" id="3.90.1560.10">
    <property type="entry name" value="ComB-like"/>
    <property type="match status" value="1"/>
</dbReference>
<dbReference type="RefSeq" id="WP_121657703.1">
    <property type="nucleotide sequence ID" value="NZ_BMEK01000001.1"/>
</dbReference>
<dbReference type="InterPro" id="IPR005238">
    <property type="entry name" value="ComB-like"/>
</dbReference>